<dbReference type="AlphaFoldDB" id="A0A1G6LPM8"/>
<dbReference type="GO" id="GO:0032259">
    <property type="term" value="P:methylation"/>
    <property type="evidence" value="ECO:0007669"/>
    <property type="project" value="UniProtKB-KW"/>
</dbReference>
<dbReference type="EMBL" id="FMZE01000002">
    <property type="protein sequence ID" value="SDC45139.1"/>
    <property type="molecule type" value="Genomic_DNA"/>
</dbReference>
<keyword evidence="2" id="KW-1185">Reference proteome</keyword>
<dbReference type="Pfam" id="PF04672">
    <property type="entry name" value="Methyltransf_19"/>
    <property type="match status" value="1"/>
</dbReference>
<name>A0A1G6LPM8_9PSEU</name>
<dbReference type="InterPro" id="IPR029063">
    <property type="entry name" value="SAM-dependent_MTases_sf"/>
</dbReference>
<evidence type="ECO:0000313" key="1">
    <source>
        <dbReference type="EMBL" id="SDC45139.1"/>
    </source>
</evidence>
<protein>
    <submittedName>
        <fullName evidence="1">S-adenosyl methyltransferase</fullName>
    </submittedName>
</protein>
<evidence type="ECO:0000313" key="2">
    <source>
        <dbReference type="Proteomes" id="UP000199494"/>
    </source>
</evidence>
<dbReference type="CDD" id="cd02440">
    <property type="entry name" value="AdoMet_MTases"/>
    <property type="match status" value="1"/>
</dbReference>
<reference evidence="1 2" key="1">
    <citation type="submission" date="2016-10" db="EMBL/GenBank/DDBJ databases">
        <authorList>
            <person name="de Groot N.N."/>
        </authorList>
    </citation>
    <scope>NUCLEOTIDE SEQUENCE [LARGE SCALE GENOMIC DNA]</scope>
    <source>
        <strain evidence="1 2">CGMCC 4.5506</strain>
    </source>
</reference>
<dbReference type="STRING" id="530584.SAMN05421630_102160"/>
<gene>
    <name evidence="1" type="ORF">SAMN05421630_102160</name>
</gene>
<dbReference type="Gene3D" id="3.40.50.150">
    <property type="entry name" value="Vaccinia Virus protein VP39"/>
    <property type="match status" value="1"/>
</dbReference>
<dbReference type="SUPFAM" id="SSF53335">
    <property type="entry name" value="S-adenosyl-L-methionine-dependent methyltransferases"/>
    <property type="match status" value="1"/>
</dbReference>
<sequence length="340" mass="37077">MDLRHLSARPSARVVTTAPRPRNIANRQPAGRTSSHRYYAVLATTPGFPISEVEMADAASKSPSQVPAGLDPLDPARPSIARVYDGFLGGKNYYEVDRQVMVKINQVVPEAVHIARGNRGFLNRACRFLADQAGIDQYLDCGSGLPTAENTHQIVQRANKQARVVYVDNDPVVLAHGRALLEENDNVHMVAADIFRPADVLNNEVVRRHLDFSQPMVLLQVGTLHHLEGDGGPEVMREYVDALPSGSYVVFSHFLDPEVPELTAIAKRIEDILVHGPMGAGRFRTRAEIAGMLEGLELVKPNAVSEPGLVVCDEWWPDGPKLAPVSEAARCIAGAVGRKP</sequence>
<organism evidence="1 2">
    <name type="scientific">Prauserella marina</name>
    <dbReference type="NCBI Taxonomy" id="530584"/>
    <lineage>
        <taxon>Bacteria</taxon>
        <taxon>Bacillati</taxon>
        <taxon>Actinomycetota</taxon>
        <taxon>Actinomycetes</taxon>
        <taxon>Pseudonocardiales</taxon>
        <taxon>Pseudonocardiaceae</taxon>
        <taxon>Prauserella</taxon>
    </lineage>
</organism>
<dbReference type="Proteomes" id="UP000199494">
    <property type="component" value="Unassembled WGS sequence"/>
</dbReference>
<keyword evidence="1" id="KW-0489">Methyltransferase</keyword>
<proteinExistence type="predicted"/>
<dbReference type="GO" id="GO:0008168">
    <property type="term" value="F:methyltransferase activity"/>
    <property type="evidence" value="ECO:0007669"/>
    <property type="project" value="UniProtKB-KW"/>
</dbReference>
<keyword evidence="1" id="KW-0808">Transferase</keyword>
<dbReference type="InterPro" id="IPR006764">
    <property type="entry name" value="SAM_dep_MeTrfase_SAV2177_type"/>
</dbReference>
<accession>A0A1G6LPM8</accession>